<name>A0ABD1RDI0_9LAMI</name>
<comment type="caution">
    <text evidence="7">The sequence shown here is derived from an EMBL/GenBank/DDBJ whole genome shotgun (WGS) entry which is preliminary data.</text>
</comment>
<dbReference type="SUPFAM" id="SSF54980">
    <property type="entry name" value="EF-G C-terminal domain-like"/>
    <property type="match status" value="1"/>
</dbReference>
<sequence length="118" mass="13531">MSRLTGLLTGPLNTQTSHNTKDEIENQKGDLGQKAFMKYRLPLREIVVDFYNELKSITSGYASFDYDDAELKAQRVGRELVEKLKKFIDRQIFEITIQATIGSKVIARKRKLYNLSTA</sequence>
<evidence type="ECO:0000313" key="8">
    <source>
        <dbReference type="Proteomes" id="UP001604336"/>
    </source>
</evidence>
<feature type="region of interest" description="Disordered" evidence="4">
    <location>
        <begin position="1"/>
        <end position="20"/>
    </location>
</feature>
<protein>
    <submittedName>
        <fullName evidence="7">Translation factor GUF1-like protein</fullName>
    </submittedName>
</protein>
<dbReference type="PANTHER" id="PTHR43512:SF7">
    <property type="entry name" value="TRANSLATION FACTOR GUF1, MITOCHONDRIAL"/>
    <property type="match status" value="1"/>
</dbReference>
<evidence type="ECO:0000256" key="2">
    <source>
        <dbReference type="ARBA" id="ARBA00022801"/>
    </source>
</evidence>
<evidence type="ECO:0000313" key="7">
    <source>
        <dbReference type="EMBL" id="KAL2486052.1"/>
    </source>
</evidence>
<keyword evidence="8" id="KW-1185">Reference proteome</keyword>
<dbReference type="Gene3D" id="3.30.70.240">
    <property type="match status" value="1"/>
</dbReference>
<dbReference type="InterPro" id="IPR035647">
    <property type="entry name" value="EFG_III/V"/>
</dbReference>
<dbReference type="Pfam" id="PF00679">
    <property type="entry name" value="EFG_C"/>
    <property type="match status" value="1"/>
</dbReference>
<dbReference type="AlphaFoldDB" id="A0ABD1RDI0"/>
<dbReference type="Gene3D" id="3.30.70.2570">
    <property type="entry name" value="Elongation factor 4, C-terminal domain"/>
    <property type="match status" value="1"/>
</dbReference>
<dbReference type="Proteomes" id="UP001604336">
    <property type="component" value="Unassembled WGS sequence"/>
</dbReference>
<proteinExistence type="predicted"/>
<evidence type="ECO:0000256" key="1">
    <source>
        <dbReference type="ARBA" id="ARBA00022741"/>
    </source>
</evidence>
<evidence type="ECO:0000256" key="3">
    <source>
        <dbReference type="ARBA" id="ARBA00023134"/>
    </source>
</evidence>
<organism evidence="7 8">
    <name type="scientific">Abeliophyllum distichum</name>
    <dbReference type="NCBI Taxonomy" id="126358"/>
    <lineage>
        <taxon>Eukaryota</taxon>
        <taxon>Viridiplantae</taxon>
        <taxon>Streptophyta</taxon>
        <taxon>Embryophyta</taxon>
        <taxon>Tracheophyta</taxon>
        <taxon>Spermatophyta</taxon>
        <taxon>Magnoliopsida</taxon>
        <taxon>eudicotyledons</taxon>
        <taxon>Gunneridae</taxon>
        <taxon>Pentapetalae</taxon>
        <taxon>asterids</taxon>
        <taxon>lamiids</taxon>
        <taxon>Lamiales</taxon>
        <taxon>Oleaceae</taxon>
        <taxon>Forsythieae</taxon>
        <taxon>Abeliophyllum</taxon>
    </lineage>
</organism>
<gene>
    <name evidence="7" type="ORF">Adt_30808</name>
</gene>
<feature type="domain" description="Elongation factor EFG" evidence="5">
    <location>
        <begin position="23"/>
        <end position="69"/>
    </location>
</feature>
<evidence type="ECO:0000256" key="4">
    <source>
        <dbReference type="SAM" id="MobiDB-lite"/>
    </source>
</evidence>
<reference evidence="8" key="1">
    <citation type="submission" date="2024-07" db="EMBL/GenBank/DDBJ databases">
        <title>Two chromosome-level genome assemblies of Korean endemic species Abeliophyllum distichum and Forsythia ovata (Oleaceae).</title>
        <authorList>
            <person name="Jang H."/>
        </authorList>
    </citation>
    <scope>NUCLEOTIDE SEQUENCE [LARGE SCALE GENOMIC DNA]</scope>
</reference>
<dbReference type="GO" id="GO:0005525">
    <property type="term" value="F:GTP binding"/>
    <property type="evidence" value="ECO:0007669"/>
    <property type="project" value="UniProtKB-KW"/>
</dbReference>
<keyword evidence="2" id="KW-0378">Hydrolase</keyword>
<accession>A0ABD1RDI0</accession>
<dbReference type="PANTHER" id="PTHR43512">
    <property type="entry name" value="TRANSLATION FACTOR GUF1-RELATED"/>
    <property type="match status" value="1"/>
</dbReference>
<keyword evidence="3" id="KW-0342">GTP-binding</keyword>
<dbReference type="InterPro" id="IPR038363">
    <property type="entry name" value="LepA_C_sf"/>
</dbReference>
<dbReference type="GO" id="GO:0016787">
    <property type="term" value="F:hydrolase activity"/>
    <property type="evidence" value="ECO:0007669"/>
    <property type="project" value="UniProtKB-KW"/>
</dbReference>
<evidence type="ECO:0000259" key="5">
    <source>
        <dbReference type="Pfam" id="PF00679"/>
    </source>
</evidence>
<evidence type="ECO:0000259" key="6">
    <source>
        <dbReference type="Pfam" id="PF06421"/>
    </source>
</evidence>
<dbReference type="InterPro" id="IPR013842">
    <property type="entry name" value="LepA_CTD"/>
</dbReference>
<feature type="domain" description="GTP-binding protein LepA C-terminal" evidence="6">
    <location>
        <begin position="72"/>
        <end position="109"/>
    </location>
</feature>
<dbReference type="EMBL" id="JBFOLK010000009">
    <property type="protein sequence ID" value="KAL2486052.1"/>
    <property type="molecule type" value="Genomic_DNA"/>
</dbReference>
<dbReference type="InterPro" id="IPR006297">
    <property type="entry name" value="EF-4"/>
</dbReference>
<dbReference type="Pfam" id="PF06421">
    <property type="entry name" value="LepA_C"/>
    <property type="match status" value="1"/>
</dbReference>
<dbReference type="InterPro" id="IPR000640">
    <property type="entry name" value="EFG_V-like"/>
</dbReference>
<keyword evidence="1" id="KW-0547">Nucleotide-binding</keyword>